<evidence type="ECO:0000256" key="2">
    <source>
        <dbReference type="ARBA" id="ARBA00023125"/>
    </source>
</evidence>
<gene>
    <name evidence="5" type="ORF">SAMN04488554_1090</name>
</gene>
<dbReference type="PROSITE" id="PS00894">
    <property type="entry name" value="HTH_DEOR_1"/>
    <property type="match status" value="1"/>
</dbReference>
<keyword evidence="3" id="KW-0804">Transcription</keyword>
<feature type="domain" description="HTH deoR-type" evidence="4">
    <location>
        <begin position="3"/>
        <end position="58"/>
    </location>
</feature>
<dbReference type="InterPro" id="IPR018356">
    <property type="entry name" value="Tscrpt_reg_HTH_DeoR_CS"/>
</dbReference>
<keyword evidence="2" id="KW-0238">DNA-binding</keyword>
<dbReference type="SUPFAM" id="SSF46785">
    <property type="entry name" value="Winged helix' DNA-binding domain"/>
    <property type="match status" value="1"/>
</dbReference>
<reference evidence="6" key="1">
    <citation type="submission" date="2016-10" db="EMBL/GenBank/DDBJ databases">
        <authorList>
            <person name="Varghese N."/>
            <person name="Submissions S."/>
        </authorList>
    </citation>
    <scope>NUCLEOTIDE SEQUENCE [LARGE SCALE GENOMIC DNA]</scope>
    <source>
        <strain evidence="6">DSM 21368</strain>
    </source>
</reference>
<dbReference type="AlphaFoldDB" id="A0A1H5EPL7"/>
<dbReference type="PANTHER" id="PTHR30363:SF44">
    <property type="entry name" value="AGA OPERON TRANSCRIPTIONAL REPRESSOR-RELATED"/>
    <property type="match status" value="1"/>
</dbReference>
<protein>
    <submittedName>
        <fullName evidence="5">Transcriptional regulator, DeoR family</fullName>
    </submittedName>
</protein>
<evidence type="ECO:0000313" key="5">
    <source>
        <dbReference type="EMBL" id="SED93046.1"/>
    </source>
</evidence>
<proteinExistence type="predicted"/>
<evidence type="ECO:0000256" key="1">
    <source>
        <dbReference type="ARBA" id="ARBA00023015"/>
    </source>
</evidence>
<organism evidence="5 6">
    <name type="scientific">Ruania alba</name>
    <dbReference type="NCBI Taxonomy" id="648782"/>
    <lineage>
        <taxon>Bacteria</taxon>
        <taxon>Bacillati</taxon>
        <taxon>Actinomycetota</taxon>
        <taxon>Actinomycetes</taxon>
        <taxon>Micrococcales</taxon>
        <taxon>Ruaniaceae</taxon>
        <taxon>Ruania</taxon>
    </lineage>
</organism>
<name>A0A1H5EPL7_9MICO</name>
<keyword evidence="1" id="KW-0805">Transcription regulation</keyword>
<dbReference type="InterPro" id="IPR050313">
    <property type="entry name" value="Carb_Metab_HTH_regulators"/>
</dbReference>
<dbReference type="InterPro" id="IPR001034">
    <property type="entry name" value="DeoR_HTH"/>
</dbReference>
<keyword evidence="6" id="KW-1185">Reference proteome</keyword>
<dbReference type="PRINTS" id="PR00037">
    <property type="entry name" value="HTHLACR"/>
</dbReference>
<dbReference type="InterPro" id="IPR036390">
    <property type="entry name" value="WH_DNA-bd_sf"/>
</dbReference>
<dbReference type="EMBL" id="FNTX01000001">
    <property type="protein sequence ID" value="SED93046.1"/>
    <property type="molecule type" value="Genomic_DNA"/>
</dbReference>
<dbReference type="OrthoDB" id="7688673at2"/>
<dbReference type="PANTHER" id="PTHR30363">
    <property type="entry name" value="HTH-TYPE TRANSCRIPTIONAL REGULATOR SRLR-RELATED"/>
    <property type="match status" value="1"/>
</dbReference>
<dbReference type="Proteomes" id="UP000199220">
    <property type="component" value="Unassembled WGS sequence"/>
</dbReference>
<evidence type="ECO:0000256" key="3">
    <source>
        <dbReference type="ARBA" id="ARBA00023163"/>
    </source>
</evidence>
<dbReference type="Pfam" id="PF08220">
    <property type="entry name" value="HTH_DeoR"/>
    <property type="match status" value="1"/>
</dbReference>
<dbReference type="STRING" id="648782.SAMN04488554_1090"/>
<dbReference type="Gene3D" id="3.40.50.1360">
    <property type="match status" value="1"/>
</dbReference>
<dbReference type="InterPro" id="IPR037171">
    <property type="entry name" value="NagB/RpiA_transferase-like"/>
</dbReference>
<dbReference type="SUPFAM" id="SSF100950">
    <property type="entry name" value="NagB/RpiA/CoA transferase-like"/>
    <property type="match status" value="1"/>
</dbReference>
<dbReference type="SMART" id="SM00420">
    <property type="entry name" value="HTH_DEOR"/>
    <property type="match status" value="1"/>
</dbReference>
<dbReference type="GO" id="GO:0003700">
    <property type="term" value="F:DNA-binding transcription factor activity"/>
    <property type="evidence" value="ECO:0007669"/>
    <property type="project" value="InterPro"/>
</dbReference>
<accession>A0A1H5EPL7</accession>
<evidence type="ECO:0000259" key="4">
    <source>
        <dbReference type="PROSITE" id="PS51000"/>
    </source>
</evidence>
<dbReference type="Pfam" id="PF00455">
    <property type="entry name" value="DeoRC"/>
    <property type="match status" value="1"/>
</dbReference>
<dbReference type="SMART" id="SM01134">
    <property type="entry name" value="DeoRC"/>
    <property type="match status" value="1"/>
</dbReference>
<dbReference type="PROSITE" id="PS51000">
    <property type="entry name" value="HTH_DEOR_2"/>
    <property type="match status" value="1"/>
</dbReference>
<dbReference type="RefSeq" id="WP_089772022.1">
    <property type="nucleotide sequence ID" value="NZ_FNTX01000001.1"/>
</dbReference>
<dbReference type="GO" id="GO:0003677">
    <property type="term" value="F:DNA binding"/>
    <property type="evidence" value="ECO:0007669"/>
    <property type="project" value="UniProtKB-KW"/>
</dbReference>
<evidence type="ECO:0000313" key="6">
    <source>
        <dbReference type="Proteomes" id="UP000199220"/>
    </source>
</evidence>
<dbReference type="InterPro" id="IPR014036">
    <property type="entry name" value="DeoR-like_C"/>
</dbReference>
<sequence length="260" mass="27119">MNRHDRLAALLEMVVAREHVQVEDVVTELGVSPATVRRDLDSLSAQQLVVRTRGGASVPPSSADLPLRYKTARQSAEKARIAQAAASLVHPGEVVGMNGGTTTTEVARELAVHPGLRETGRAPVTVVTNAVNIAAELAVRTHLRVVMTGGVVRAMSYELTGPLADLLLGQVSVDTLFLGINGLTVAEGACAHDEGEASVATALAQRSGRVVVVADSTKLGRRAFARIVTIDRIGTVITDDGADPGVVRDLEAAGLTVTCV</sequence>